<dbReference type="GO" id="GO:0016020">
    <property type="term" value="C:membrane"/>
    <property type="evidence" value="ECO:0007669"/>
    <property type="project" value="InterPro"/>
</dbReference>
<accession>A0A3P1WXP0</accession>
<dbReference type="RefSeq" id="WP_125226504.1">
    <property type="nucleotide sequence ID" value="NZ_RQYT01000001.1"/>
</dbReference>
<feature type="domain" description="CBS" evidence="2">
    <location>
        <begin position="283"/>
        <end position="350"/>
    </location>
</feature>
<dbReference type="InterPro" id="IPR006668">
    <property type="entry name" value="Mg_transptr_MgtE_intracell_dom"/>
</dbReference>
<dbReference type="SUPFAM" id="SSF54631">
    <property type="entry name" value="CBS-domain pair"/>
    <property type="match status" value="1"/>
</dbReference>
<comment type="caution">
    <text evidence="3">The sequence shown here is derived from an EMBL/GenBank/DDBJ whole genome shotgun (WGS) entry which is preliminary data.</text>
</comment>
<dbReference type="InterPro" id="IPR006669">
    <property type="entry name" value="MgtE_transporter"/>
</dbReference>
<dbReference type="PANTHER" id="PTHR43773:SF1">
    <property type="entry name" value="MAGNESIUM TRANSPORTER MGTE"/>
    <property type="match status" value="1"/>
</dbReference>
<protein>
    <submittedName>
        <fullName evidence="3">CBS domain-containing protein</fullName>
    </submittedName>
</protein>
<keyword evidence="1" id="KW-0129">CBS domain</keyword>
<feature type="domain" description="CBS" evidence="2">
    <location>
        <begin position="351"/>
        <end position="414"/>
    </location>
</feature>
<evidence type="ECO:0000313" key="4">
    <source>
        <dbReference type="Proteomes" id="UP000280935"/>
    </source>
</evidence>
<dbReference type="InterPro" id="IPR058838">
    <property type="entry name" value="SH3_actinomycetes"/>
</dbReference>
<dbReference type="SMART" id="SM00924">
    <property type="entry name" value="MgtE_N"/>
    <property type="match status" value="1"/>
</dbReference>
<evidence type="ECO:0000259" key="2">
    <source>
        <dbReference type="PROSITE" id="PS51371"/>
    </source>
</evidence>
<proteinExistence type="predicted"/>
<evidence type="ECO:0000313" key="3">
    <source>
        <dbReference type="EMBL" id="RRD51402.1"/>
    </source>
</evidence>
<dbReference type="Pfam" id="PF05239">
    <property type="entry name" value="PRC"/>
    <property type="match status" value="1"/>
</dbReference>
<dbReference type="OrthoDB" id="9764830at2"/>
<name>A0A3P1WXP0_9ACTN</name>
<dbReference type="EMBL" id="RQYT01000001">
    <property type="protein sequence ID" value="RRD51402.1"/>
    <property type="molecule type" value="Genomic_DNA"/>
</dbReference>
<dbReference type="Gene3D" id="1.25.60.10">
    <property type="entry name" value="MgtE N-terminal domain-like"/>
    <property type="match status" value="1"/>
</dbReference>
<dbReference type="Pfam" id="PF03448">
    <property type="entry name" value="MgtE_N"/>
    <property type="match status" value="1"/>
</dbReference>
<organism evidence="3 4">
    <name type="scientific">Arachnia propionica</name>
    <dbReference type="NCBI Taxonomy" id="1750"/>
    <lineage>
        <taxon>Bacteria</taxon>
        <taxon>Bacillati</taxon>
        <taxon>Actinomycetota</taxon>
        <taxon>Actinomycetes</taxon>
        <taxon>Propionibacteriales</taxon>
        <taxon>Propionibacteriaceae</taxon>
        <taxon>Arachnia</taxon>
    </lineage>
</organism>
<dbReference type="SUPFAM" id="SSF158791">
    <property type="entry name" value="MgtE N-terminal domain-like"/>
    <property type="match status" value="1"/>
</dbReference>
<dbReference type="Gene3D" id="3.10.580.10">
    <property type="entry name" value="CBS-domain"/>
    <property type="match status" value="1"/>
</dbReference>
<dbReference type="InterPro" id="IPR027275">
    <property type="entry name" value="PRC-brl_dom"/>
</dbReference>
<reference evidence="3 4" key="1">
    <citation type="submission" date="2018-11" db="EMBL/GenBank/DDBJ databases">
        <title>Genomes From Bacteria Associated with the Canine Oral Cavity: a Test Case for Automated Genome-Based Taxonomic Assignment.</title>
        <authorList>
            <person name="Coil D.A."/>
            <person name="Jospin G."/>
            <person name="Darling A.E."/>
            <person name="Wallis C."/>
            <person name="Davis I.J."/>
            <person name="Harris S."/>
            <person name="Eisen J.A."/>
            <person name="Holcombe L.J."/>
            <person name="O'Flynn C."/>
        </authorList>
    </citation>
    <scope>NUCLEOTIDE SEQUENCE [LARGE SCALE GENOMIC DNA]</scope>
    <source>
        <strain evidence="3 4">OH2822_COT-296</strain>
    </source>
</reference>
<dbReference type="InterPro" id="IPR038076">
    <property type="entry name" value="MgtE_N_sf"/>
</dbReference>
<dbReference type="InterPro" id="IPR046342">
    <property type="entry name" value="CBS_dom_sf"/>
</dbReference>
<dbReference type="PANTHER" id="PTHR43773">
    <property type="entry name" value="MAGNESIUM TRANSPORTER MGTE"/>
    <property type="match status" value="1"/>
</dbReference>
<gene>
    <name evidence="3" type="ORF">EII35_00525</name>
</gene>
<sequence length="424" mass="47019">MSAKDHAVFISRVIGLPVVDAAGDQVGRVKDAVFHLRTNNRPPRVRGLVVELFARQRIFVPMIRVHNITVNQVAILGQVDTRRFTKRDTEWLVDADLFDRPVPRDVTARIMDVSMVQVRNREWELHQVAVTHRAKVSRFGFGGKRVTEIIHWNQVPDLVLSTGRTPAHLVAKFSDMKPADIAQELHDLDPERLAAVVEALDDETLAEAIEELPETEQIQLISSMDTERAADVLGEMDPDDAADLIKDLPQAVAEDLLDRMEPEEASDVRRLLVYEEFTAGGMMTPEPVIVGTDATVAEALARIRAEELTPALASMVFVTRPPLETPSGRYVGAVHFQQLLRSAPTLLVATMMDLNLEPLAPDSPLALVSRFFATYNLVVAPVVDEDGALVGAVTVDDVLDHMLPDDWRGTQMDEPVDAPEVIHD</sequence>
<dbReference type="Pfam" id="PF00571">
    <property type="entry name" value="CBS"/>
    <property type="match status" value="2"/>
</dbReference>
<dbReference type="SUPFAM" id="SSF50346">
    <property type="entry name" value="PRC-barrel domain"/>
    <property type="match status" value="1"/>
</dbReference>
<dbReference type="InterPro" id="IPR011033">
    <property type="entry name" value="PRC_barrel-like_sf"/>
</dbReference>
<dbReference type="CDD" id="cd04606">
    <property type="entry name" value="CBS_pair_Mg_transporter"/>
    <property type="match status" value="1"/>
</dbReference>
<evidence type="ECO:0000256" key="1">
    <source>
        <dbReference type="PROSITE-ProRule" id="PRU00703"/>
    </source>
</evidence>
<dbReference type="AlphaFoldDB" id="A0A3P1WXP0"/>
<dbReference type="Proteomes" id="UP000280935">
    <property type="component" value="Unassembled WGS sequence"/>
</dbReference>
<dbReference type="GO" id="GO:0015095">
    <property type="term" value="F:magnesium ion transmembrane transporter activity"/>
    <property type="evidence" value="ECO:0007669"/>
    <property type="project" value="InterPro"/>
</dbReference>
<dbReference type="PROSITE" id="PS51371">
    <property type="entry name" value="CBS"/>
    <property type="match status" value="2"/>
</dbReference>
<dbReference type="InterPro" id="IPR000644">
    <property type="entry name" value="CBS_dom"/>
</dbReference>
<dbReference type="Pfam" id="PF26205">
    <property type="entry name" value="SH3_actinomycetes"/>
    <property type="match status" value="1"/>
</dbReference>